<name>A0A0A9AP17_ARUDO</name>
<reference evidence="1" key="1">
    <citation type="submission" date="2014-09" db="EMBL/GenBank/DDBJ databases">
        <authorList>
            <person name="Magalhaes I.L.F."/>
            <person name="Oliveira U."/>
            <person name="Santos F.R."/>
            <person name="Vidigal T.H.D.A."/>
            <person name="Brescovit A.D."/>
            <person name="Santos A.J."/>
        </authorList>
    </citation>
    <scope>NUCLEOTIDE SEQUENCE</scope>
    <source>
        <tissue evidence="1">Shoot tissue taken approximately 20 cm above the soil surface</tissue>
    </source>
</reference>
<dbReference type="AlphaFoldDB" id="A0A0A9AP17"/>
<proteinExistence type="predicted"/>
<protein>
    <submittedName>
        <fullName evidence="1">Uncharacterized protein</fullName>
    </submittedName>
</protein>
<reference evidence="1" key="2">
    <citation type="journal article" date="2015" name="Data Brief">
        <title>Shoot transcriptome of the giant reed, Arundo donax.</title>
        <authorList>
            <person name="Barrero R.A."/>
            <person name="Guerrero F.D."/>
            <person name="Moolhuijzen P."/>
            <person name="Goolsby J.A."/>
            <person name="Tidwell J."/>
            <person name="Bellgard S.E."/>
            <person name="Bellgard M.I."/>
        </authorList>
    </citation>
    <scope>NUCLEOTIDE SEQUENCE</scope>
    <source>
        <tissue evidence="1">Shoot tissue taken approximately 20 cm above the soil surface</tissue>
    </source>
</reference>
<organism evidence="1">
    <name type="scientific">Arundo donax</name>
    <name type="common">Giant reed</name>
    <name type="synonym">Donax arundinaceus</name>
    <dbReference type="NCBI Taxonomy" id="35708"/>
    <lineage>
        <taxon>Eukaryota</taxon>
        <taxon>Viridiplantae</taxon>
        <taxon>Streptophyta</taxon>
        <taxon>Embryophyta</taxon>
        <taxon>Tracheophyta</taxon>
        <taxon>Spermatophyta</taxon>
        <taxon>Magnoliopsida</taxon>
        <taxon>Liliopsida</taxon>
        <taxon>Poales</taxon>
        <taxon>Poaceae</taxon>
        <taxon>PACMAD clade</taxon>
        <taxon>Arundinoideae</taxon>
        <taxon>Arundineae</taxon>
        <taxon>Arundo</taxon>
    </lineage>
</organism>
<sequence>MHAPSRLMAYLKFMQTRTVKSK</sequence>
<accession>A0A0A9AP17</accession>
<evidence type="ECO:0000313" key="1">
    <source>
        <dbReference type="EMBL" id="JAD53474.1"/>
    </source>
</evidence>
<dbReference type="EMBL" id="GBRH01244421">
    <property type="protein sequence ID" value="JAD53474.1"/>
    <property type="molecule type" value="Transcribed_RNA"/>
</dbReference>